<feature type="transmembrane region" description="Helical" evidence="8">
    <location>
        <begin position="59"/>
        <end position="77"/>
    </location>
</feature>
<evidence type="ECO:0000259" key="9">
    <source>
        <dbReference type="Pfam" id="PF03600"/>
    </source>
</evidence>
<sequence>MQQLYKRMCGLLQVSEAPGRATTVLSGILKQSSSLMWAAVVLAVVAALATVWSGAGPPVPGAIALTVFVGATLAWVSGRGDATFVGLIAVLMLIAAGVVAPARLFAGLGDETVWLLIAAFVLAAGIGATGLPARVALALCARARTVRQLFHLVAAVLVLTAFALPATAGRAALVLPVFVALAASIQERVTVVRALSLLFPTVVLLSAMATLTGAGAHLITSQLLAGTAGGGISYVRWLVLGLPFALICSHLATEGLLRTMTDREERRAPLVRVRDDSAASGEPVAEAAEAGAKAGSRGEAMREVEPRRPARPVGPGRRGRLGRPVGSGWLRRLGRDQARAGAVLLVVVVLWCTEALHGIPPAVTALAGAVMITAPRWGTIGISAALDAVPWSLLLFMVTTTVLGGALASSGAADWLTSLVFPAAASPGMVLVTVVVVSAASHLMLQSRSARSSVLVPLVIPLASTAGLQPAALAFASTAAAGFCHTTVASAKPLALFAQSGGGPVFDERDLLRLSAWLGPVTAAVTVGCALTIWPWLGLPLR</sequence>
<feature type="transmembrane region" description="Helical" evidence="8">
    <location>
        <begin position="419"/>
        <end position="445"/>
    </location>
</feature>
<feature type="transmembrane region" description="Helical" evidence="8">
    <location>
        <begin position="197"/>
        <end position="219"/>
    </location>
</feature>
<feature type="domain" description="Citrate transporter-like" evidence="9">
    <location>
        <begin position="74"/>
        <end position="480"/>
    </location>
</feature>
<dbReference type="EMBL" id="BAAABY010000009">
    <property type="protein sequence ID" value="GAA0450543.1"/>
    <property type="molecule type" value="Genomic_DNA"/>
</dbReference>
<evidence type="ECO:0000313" key="11">
    <source>
        <dbReference type="Proteomes" id="UP001500909"/>
    </source>
</evidence>
<comment type="subcellular location">
    <subcellularLocation>
        <location evidence="1">Membrane</location>
        <topology evidence="1">Multi-pass membrane protein</topology>
    </subcellularLocation>
</comment>
<dbReference type="InterPro" id="IPR051679">
    <property type="entry name" value="DASS-Related_Transporters"/>
</dbReference>
<keyword evidence="11" id="KW-1185">Reference proteome</keyword>
<evidence type="ECO:0000256" key="6">
    <source>
        <dbReference type="ARBA" id="ARBA00023136"/>
    </source>
</evidence>
<feature type="transmembrane region" description="Helical" evidence="8">
    <location>
        <begin position="393"/>
        <end position="413"/>
    </location>
</feature>
<comment type="caution">
    <text evidence="10">The sequence shown here is derived from an EMBL/GenBank/DDBJ whole genome shotgun (WGS) entry which is preliminary data.</text>
</comment>
<feature type="transmembrane region" description="Helical" evidence="8">
    <location>
        <begin position="365"/>
        <end position="386"/>
    </location>
</feature>
<feature type="transmembrane region" description="Helical" evidence="8">
    <location>
        <begin position="145"/>
        <end position="162"/>
    </location>
</feature>
<proteinExistence type="predicted"/>
<evidence type="ECO:0000256" key="4">
    <source>
        <dbReference type="ARBA" id="ARBA00022737"/>
    </source>
</evidence>
<feature type="region of interest" description="Disordered" evidence="7">
    <location>
        <begin position="273"/>
        <end position="320"/>
    </location>
</feature>
<feature type="transmembrane region" description="Helical" evidence="8">
    <location>
        <begin position="340"/>
        <end position="359"/>
    </location>
</feature>
<dbReference type="PANTHER" id="PTHR43652">
    <property type="entry name" value="BASIC AMINO ACID ANTIPORTER YFCC-RELATED"/>
    <property type="match status" value="1"/>
</dbReference>
<feature type="compositionally biased region" description="Low complexity" evidence="7">
    <location>
        <begin position="278"/>
        <end position="298"/>
    </location>
</feature>
<name>A0ABN0ZKD3_9ACTN</name>
<feature type="transmembrane region" description="Helical" evidence="8">
    <location>
        <begin position="516"/>
        <end position="537"/>
    </location>
</feature>
<keyword evidence="5 8" id="KW-1133">Transmembrane helix</keyword>
<protein>
    <submittedName>
        <fullName evidence="10">SLC13 family permease</fullName>
    </submittedName>
</protein>
<evidence type="ECO:0000256" key="8">
    <source>
        <dbReference type="SAM" id="Phobius"/>
    </source>
</evidence>
<keyword evidence="3 8" id="KW-0812">Transmembrane</keyword>
<evidence type="ECO:0000313" key="10">
    <source>
        <dbReference type="EMBL" id="GAA0450543.1"/>
    </source>
</evidence>
<feature type="transmembrane region" description="Helical" evidence="8">
    <location>
        <begin position="112"/>
        <end position="133"/>
    </location>
</feature>
<evidence type="ECO:0000256" key="2">
    <source>
        <dbReference type="ARBA" id="ARBA00022448"/>
    </source>
</evidence>
<evidence type="ECO:0000256" key="7">
    <source>
        <dbReference type="SAM" id="MobiDB-lite"/>
    </source>
</evidence>
<dbReference type="Proteomes" id="UP001500909">
    <property type="component" value="Unassembled WGS sequence"/>
</dbReference>
<feature type="transmembrane region" description="Helical" evidence="8">
    <location>
        <begin position="84"/>
        <end position="106"/>
    </location>
</feature>
<organism evidence="10 11">
    <name type="scientific">Streptomyces olivaceiscleroticus</name>
    <dbReference type="NCBI Taxonomy" id="68245"/>
    <lineage>
        <taxon>Bacteria</taxon>
        <taxon>Bacillati</taxon>
        <taxon>Actinomycetota</taxon>
        <taxon>Actinomycetes</taxon>
        <taxon>Kitasatosporales</taxon>
        <taxon>Streptomycetaceae</taxon>
        <taxon>Streptomyces</taxon>
    </lineage>
</organism>
<feature type="transmembrane region" description="Helical" evidence="8">
    <location>
        <begin position="168"/>
        <end position="185"/>
    </location>
</feature>
<evidence type="ECO:0000256" key="5">
    <source>
        <dbReference type="ARBA" id="ARBA00022989"/>
    </source>
</evidence>
<gene>
    <name evidence="10" type="ORF">GCM10010361_13230</name>
</gene>
<accession>A0ABN0ZKD3</accession>
<feature type="transmembrane region" description="Helical" evidence="8">
    <location>
        <begin position="234"/>
        <end position="257"/>
    </location>
</feature>
<feature type="transmembrane region" description="Helical" evidence="8">
    <location>
        <begin position="35"/>
        <end position="53"/>
    </location>
</feature>
<dbReference type="InterPro" id="IPR004680">
    <property type="entry name" value="Cit_transptr-like_dom"/>
</dbReference>
<evidence type="ECO:0000256" key="1">
    <source>
        <dbReference type="ARBA" id="ARBA00004141"/>
    </source>
</evidence>
<evidence type="ECO:0000256" key="3">
    <source>
        <dbReference type="ARBA" id="ARBA00022692"/>
    </source>
</evidence>
<dbReference type="PANTHER" id="PTHR43652:SF2">
    <property type="entry name" value="BASIC AMINO ACID ANTIPORTER YFCC-RELATED"/>
    <property type="match status" value="1"/>
</dbReference>
<keyword evidence="2" id="KW-0813">Transport</keyword>
<keyword evidence="6 8" id="KW-0472">Membrane</keyword>
<dbReference type="Pfam" id="PF03600">
    <property type="entry name" value="CitMHS"/>
    <property type="match status" value="1"/>
</dbReference>
<feature type="compositionally biased region" description="Basic and acidic residues" evidence="7">
    <location>
        <begin position="299"/>
        <end position="308"/>
    </location>
</feature>
<keyword evidence="4" id="KW-0677">Repeat</keyword>
<reference evidence="10 11" key="1">
    <citation type="journal article" date="2019" name="Int. J. Syst. Evol. Microbiol.">
        <title>The Global Catalogue of Microorganisms (GCM) 10K type strain sequencing project: providing services to taxonomists for standard genome sequencing and annotation.</title>
        <authorList>
            <consortium name="The Broad Institute Genomics Platform"/>
            <consortium name="The Broad Institute Genome Sequencing Center for Infectious Disease"/>
            <person name="Wu L."/>
            <person name="Ma J."/>
        </authorList>
    </citation>
    <scope>NUCLEOTIDE SEQUENCE [LARGE SCALE GENOMIC DNA]</scope>
    <source>
        <strain evidence="10 11">JCM 4805</strain>
    </source>
</reference>